<name>A0A0H3FAJ5_RAHSY</name>
<dbReference type="KEGG" id="rah:Rahaq_2539"/>
<evidence type="ECO:0000313" key="2">
    <source>
        <dbReference type="EMBL" id="ADW74146.1"/>
    </source>
</evidence>
<reference evidence="2 3" key="2">
    <citation type="journal article" date="2012" name="J. Bacteriol.">
        <title>Complete Genome Sequence of Rahnella sp. Strain Y9602, a Gammaproteobacterium Isolate from Metal- and Radionuclide-Contaminated Soil.</title>
        <authorList>
            <person name="Martinez R.J."/>
            <person name="Bruce D."/>
            <person name="Detter C."/>
            <person name="Goodwin L.A."/>
            <person name="Han J."/>
            <person name="Han C.S."/>
            <person name="Held B."/>
            <person name="Land M.L."/>
            <person name="Mikhailova N."/>
            <person name="Nolan M."/>
            <person name="Pennacchio L."/>
            <person name="Pitluck S."/>
            <person name="Tapia R."/>
            <person name="Woyke T."/>
            <person name="Sobecky P.A."/>
        </authorList>
    </citation>
    <scope>NUCLEOTIDE SEQUENCE [LARGE SCALE GENOMIC DNA]</scope>
    <source>
        <strain evidence="2 3">Y9602</strain>
    </source>
</reference>
<gene>
    <name evidence="2" type="ordered locus">Rahaq_2539</name>
</gene>
<dbReference type="Proteomes" id="UP000007257">
    <property type="component" value="Chromosome"/>
</dbReference>
<feature type="coiled-coil region" evidence="1">
    <location>
        <begin position="193"/>
        <end position="220"/>
    </location>
</feature>
<dbReference type="Gene3D" id="1.20.5.340">
    <property type="match status" value="1"/>
</dbReference>
<dbReference type="RefSeq" id="WP_013575846.1">
    <property type="nucleotide sequence ID" value="NC_015061.1"/>
</dbReference>
<accession>A0A0H3FAJ5</accession>
<sequence>MADSHLMTNWLCIATEGETVDKRELTRKMLIDAAETYDPENENPALLWPEHERCFGNAGEVLEVDWSEDDAGRVKLFARLCPSTDLIRANRDGQLLFTSVELTPDGNYRSTGRYYLEGLGVTNEPASVGTTRMRFNKRKDKYFIGNSVPLVINEVKEINMAGKNKAKSGWRSMFSIEDETPAPEETTQGGDKLQAMAEALAALENRVAALETKTEATDTTVEDIQSDVETVKEVVDTEEFARLRDELPNIVNNFSKLDNKVTKLPGKNPKGGKKPFQFL</sequence>
<dbReference type="AlphaFoldDB" id="A0A0H3FAJ5"/>
<evidence type="ECO:0000313" key="3">
    <source>
        <dbReference type="Proteomes" id="UP000007257"/>
    </source>
</evidence>
<keyword evidence="1" id="KW-0175">Coiled coil</keyword>
<dbReference type="Pfam" id="PF05929">
    <property type="entry name" value="Phage_GPO"/>
    <property type="match status" value="1"/>
</dbReference>
<dbReference type="OrthoDB" id="5625143at2"/>
<dbReference type="InterPro" id="IPR009228">
    <property type="entry name" value="Capsid_scaffold_GpO"/>
</dbReference>
<dbReference type="eggNOG" id="ENOG502ZBY8">
    <property type="taxonomic scope" value="Bacteria"/>
</dbReference>
<dbReference type="HOGENOM" id="CLU_066846_0_0_6"/>
<organism evidence="2 3">
    <name type="scientific">Rahnella sp. (strain Y9602)</name>
    <dbReference type="NCBI Taxonomy" id="2703885"/>
    <lineage>
        <taxon>Bacteria</taxon>
        <taxon>Pseudomonadati</taxon>
        <taxon>Pseudomonadota</taxon>
        <taxon>Gammaproteobacteria</taxon>
        <taxon>Enterobacterales</taxon>
        <taxon>Yersiniaceae</taxon>
        <taxon>Rahnella</taxon>
    </lineage>
</organism>
<reference evidence="3" key="1">
    <citation type="submission" date="2011-01" db="EMBL/GenBank/DDBJ databases">
        <title>Complete sequence of chromosome of Rahnella sp. Y9602.</title>
        <authorList>
            <consortium name="US DOE Joint Genome Institute"/>
            <person name="Lucas S."/>
            <person name="Copeland A."/>
            <person name="Lapidus A."/>
            <person name="Cheng J.-F."/>
            <person name="Goodwin L."/>
            <person name="Pitluck S."/>
            <person name="Lu M."/>
            <person name="Detter J.C."/>
            <person name="Han C."/>
            <person name="Tapia R."/>
            <person name="Land M."/>
            <person name="Hauser L."/>
            <person name="Kyrpides N."/>
            <person name="Ivanova N."/>
            <person name="Ovchinnikova G."/>
            <person name="Pagani I."/>
            <person name="Sobecky P.A."/>
            <person name="Martinez R.J."/>
            <person name="Woyke T."/>
        </authorList>
    </citation>
    <scope>NUCLEOTIDE SEQUENCE [LARGE SCALE GENOMIC DNA]</scope>
    <source>
        <strain evidence="3">Y9602</strain>
    </source>
</reference>
<evidence type="ECO:0000256" key="1">
    <source>
        <dbReference type="SAM" id="Coils"/>
    </source>
</evidence>
<proteinExistence type="predicted"/>
<dbReference type="EMBL" id="CP002505">
    <property type="protein sequence ID" value="ADW74146.1"/>
    <property type="molecule type" value="Genomic_DNA"/>
</dbReference>
<protein>
    <submittedName>
        <fullName evidence="2">Capsid scaffolding</fullName>
    </submittedName>
</protein>